<dbReference type="Pfam" id="PF18705">
    <property type="entry name" value="DUF5643"/>
    <property type="match status" value="1"/>
</dbReference>
<keyword evidence="1" id="KW-0472">Membrane</keyword>
<keyword evidence="5" id="KW-1185">Reference proteome</keyword>
<keyword evidence="1" id="KW-0812">Transmembrane</keyword>
<feature type="transmembrane region" description="Helical" evidence="1">
    <location>
        <begin position="45"/>
        <end position="64"/>
    </location>
</feature>
<dbReference type="RefSeq" id="WP_204202777.1">
    <property type="nucleotide sequence ID" value="NZ_JAFELM010000021.1"/>
</dbReference>
<evidence type="ECO:0000259" key="3">
    <source>
        <dbReference type="Pfam" id="PF18705"/>
    </source>
</evidence>
<organism evidence="4 5">
    <name type="scientific">Bacillus suaedaesalsae</name>
    <dbReference type="NCBI Taxonomy" id="2810349"/>
    <lineage>
        <taxon>Bacteria</taxon>
        <taxon>Bacillati</taxon>
        <taxon>Bacillota</taxon>
        <taxon>Bacilli</taxon>
        <taxon>Bacillales</taxon>
        <taxon>Bacillaceae</taxon>
        <taxon>Bacillus</taxon>
    </lineage>
</organism>
<proteinExistence type="predicted"/>
<feature type="domain" description="DUF5643" evidence="3">
    <location>
        <begin position="229"/>
        <end position="331"/>
    </location>
</feature>
<dbReference type="EMBL" id="JAFELM010000021">
    <property type="protein sequence ID" value="MBM6617407.1"/>
    <property type="molecule type" value="Genomic_DNA"/>
</dbReference>
<dbReference type="Pfam" id="PF13786">
    <property type="entry name" value="DUF4179"/>
    <property type="match status" value="1"/>
</dbReference>
<sequence length="441" mass="49696">MFEKEEAKLSNVKQQYDNIIIPDSIDQYIQAGIQTAKVKRKRASVYRFSSLIAAVLLIAMLSMIRVSPTFAGYISNIPGFEKIVELVRSDKGLISAIENDFIQPIGVSDVHDGVKVTIDSVIVDNNEMVLFYTVESDRDLGDIMPGKISLVDLETNEDFDATFSYGSLQEVSTDPVSGTIEFYADKWPSSMELSLQLFSTLADKARPVTSVFTMPFTIDVQKFEGMKSEFVINKAASIENQKFTIEKMVIHPTEMELSLQFDPDNDKKIFNFDDLKIVDEKGEHWKTKASNFSEDESIITFESNYFYEPKELYVEFSSVRAIDKDELEIVVDVENQKIIKAPSDGRLLSVQRSGHDLSFLLKNNNAQDQNHSYNLFGGDMVDATGATYSISSRFSSPASDDTNNIQIEGIVLPTLDFTNPITLTLSDYPSRLNEKVRIRIK</sequence>
<evidence type="ECO:0000313" key="5">
    <source>
        <dbReference type="Proteomes" id="UP001518925"/>
    </source>
</evidence>
<gene>
    <name evidence="4" type="ORF">JR050_06920</name>
</gene>
<dbReference type="InterPro" id="IPR040680">
    <property type="entry name" value="DUF5643"/>
</dbReference>
<reference evidence="4 5" key="1">
    <citation type="submission" date="2021-02" db="EMBL/GenBank/DDBJ databases">
        <title>Bacillus sp. RD4P76, an endophyte from a halophyte.</title>
        <authorList>
            <person name="Sun J.-Q."/>
        </authorList>
    </citation>
    <scope>NUCLEOTIDE SEQUENCE [LARGE SCALE GENOMIC DNA]</scope>
    <source>
        <strain evidence="4 5">RD4P76</strain>
    </source>
</reference>
<accession>A0ABS2DG08</accession>
<keyword evidence="1" id="KW-1133">Transmembrane helix</keyword>
<evidence type="ECO:0000313" key="4">
    <source>
        <dbReference type="EMBL" id="MBM6617407.1"/>
    </source>
</evidence>
<feature type="domain" description="DUF4179" evidence="2">
    <location>
        <begin position="48"/>
        <end position="136"/>
    </location>
</feature>
<protein>
    <submittedName>
        <fullName evidence="4">DUF4179 domain-containing protein</fullName>
    </submittedName>
</protein>
<dbReference type="Gene3D" id="2.60.40.1630">
    <property type="entry name" value="bacillus anthracis domain"/>
    <property type="match status" value="1"/>
</dbReference>
<dbReference type="InterPro" id="IPR025436">
    <property type="entry name" value="DUF4179"/>
</dbReference>
<evidence type="ECO:0000259" key="2">
    <source>
        <dbReference type="Pfam" id="PF13786"/>
    </source>
</evidence>
<evidence type="ECO:0000256" key="1">
    <source>
        <dbReference type="SAM" id="Phobius"/>
    </source>
</evidence>
<name>A0ABS2DG08_9BACI</name>
<comment type="caution">
    <text evidence="4">The sequence shown here is derived from an EMBL/GenBank/DDBJ whole genome shotgun (WGS) entry which is preliminary data.</text>
</comment>
<dbReference type="Proteomes" id="UP001518925">
    <property type="component" value="Unassembled WGS sequence"/>
</dbReference>